<accession>A0A812V6G5</accession>
<dbReference type="InterPro" id="IPR003593">
    <property type="entry name" value="AAA+_ATPase"/>
</dbReference>
<evidence type="ECO:0000313" key="12">
    <source>
        <dbReference type="Proteomes" id="UP000601435"/>
    </source>
</evidence>
<dbReference type="SUPFAM" id="SSF161098">
    <property type="entry name" value="MetI-like"/>
    <property type="match status" value="1"/>
</dbReference>
<evidence type="ECO:0000256" key="2">
    <source>
        <dbReference type="ARBA" id="ARBA00022448"/>
    </source>
</evidence>
<evidence type="ECO:0000256" key="5">
    <source>
        <dbReference type="ARBA" id="ARBA00022840"/>
    </source>
</evidence>
<dbReference type="InterPro" id="IPR027417">
    <property type="entry name" value="P-loop_NTPase"/>
</dbReference>
<dbReference type="SUPFAM" id="SSF52540">
    <property type="entry name" value="P-loop containing nucleoside triphosphate hydrolases"/>
    <property type="match status" value="1"/>
</dbReference>
<dbReference type="PANTHER" id="PTHR42788:SF19">
    <property type="entry name" value="ALIPHATIC SULFONATES IMPORT ATP-BINDING PROTEIN SSUB 2"/>
    <property type="match status" value="1"/>
</dbReference>
<dbReference type="Proteomes" id="UP000601435">
    <property type="component" value="Unassembled WGS sequence"/>
</dbReference>
<feature type="transmembrane region" description="Helical" evidence="8">
    <location>
        <begin position="442"/>
        <end position="459"/>
    </location>
</feature>
<dbReference type="Pfam" id="PF00528">
    <property type="entry name" value="BPD_transp_1"/>
    <property type="match status" value="1"/>
</dbReference>
<dbReference type="Gene3D" id="3.40.50.300">
    <property type="entry name" value="P-loop containing nucleotide triphosphate hydrolases"/>
    <property type="match status" value="1"/>
</dbReference>
<keyword evidence="7 8" id="KW-0472">Membrane</keyword>
<dbReference type="PROSITE" id="PS50893">
    <property type="entry name" value="ABC_TRANSPORTER_2"/>
    <property type="match status" value="1"/>
</dbReference>
<dbReference type="Gene3D" id="1.10.3720.10">
    <property type="entry name" value="MetI-like"/>
    <property type="match status" value="1"/>
</dbReference>
<feature type="transmembrane region" description="Helical" evidence="8">
    <location>
        <begin position="286"/>
        <end position="307"/>
    </location>
</feature>
<gene>
    <name evidence="11" type="ORF">SNEC2469_LOCUS17362</name>
</gene>
<dbReference type="InterPro" id="IPR035906">
    <property type="entry name" value="MetI-like_sf"/>
</dbReference>
<evidence type="ECO:0000259" key="10">
    <source>
        <dbReference type="PROSITE" id="PS50928"/>
    </source>
</evidence>
<evidence type="ECO:0000256" key="4">
    <source>
        <dbReference type="ARBA" id="ARBA00022741"/>
    </source>
</evidence>
<keyword evidence="3 8" id="KW-0812">Transmembrane</keyword>
<dbReference type="Pfam" id="PF00005">
    <property type="entry name" value="ABC_tran"/>
    <property type="match status" value="1"/>
</dbReference>
<dbReference type="SMART" id="SM00382">
    <property type="entry name" value="AAA"/>
    <property type="match status" value="1"/>
</dbReference>
<dbReference type="OrthoDB" id="6500128at2759"/>
<feature type="transmembrane region" description="Helical" evidence="8">
    <location>
        <begin position="345"/>
        <end position="364"/>
    </location>
</feature>
<evidence type="ECO:0000256" key="1">
    <source>
        <dbReference type="ARBA" id="ARBA00004141"/>
    </source>
</evidence>
<evidence type="ECO:0000313" key="11">
    <source>
        <dbReference type="EMBL" id="CAE7609850.1"/>
    </source>
</evidence>
<dbReference type="InterPro" id="IPR000515">
    <property type="entry name" value="MetI-like"/>
</dbReference>
<feature type="domain" description="ABC transporter" evidence="9">
    <location>
        <begin position="12"/>
        <end position="233"/>
    </location>
</feature>
<keyword evidence="4" id="KW-0547">Nucleotide-binding</keyword>
<comment type="subcellular location">
    <subcellularLocation>
        <location evidence="1">Membrane</location>
        <topology evidence="1">Multi-pass membrane protein</topology>
    </subcellularLocation>
</comment>
<keyword evidence="6 8" id="KW-1133">Transmembrane helix</keyword>
<dbReference type="InterPro" id="IPR003439">
    <property type="entry name" value="ABC_transporter-like_ATP-bd"/>
</dbReference>
<dbReference type="EMBL" id="CAJNJA010028700">
    <property type="protein sequence ID" value="CAE7609850.1"/>
    <property type="molecule type" value="Genomic_DNA"/>
</dbReference>
<feature type="domain" description="ABC transmembrane type-1" evidence="10">
    <location>
        <begin position="275"/>
        <end position="459"/>
    </location>
</feature>
<proteinExistence type="predicted"/>
<dbReference type="GO" id="GO:0016887">
    <property type="term" value="F:ATP hydrolysis activity"/>
    <property type="evidence" value="ECO:0007669"/>
    <property type="project" value="InterPro"/>
</dbReference>
<sequence>MHDVSQGRAPAVTVEAARLVYGDVPLFDDLHLELPPGEITALLGPSGVGKSSLLRLLAGLEAAAEGVVHDGAGRPLAGRVAYMAQQDLLMPWLDLVSNVVVGDRLRRRRPDRDRAETLLRELGLGAWLGARPAALSGGMRQRVALARTLYEDRPVVLMDEPFSALDAITRHELQALAAARLAGRTVLLVTHDPLEALRLGHSLLVMAGRPVRLDPPLRPAGLPPRDPSDPALLGRHGELLDRLGRLGVWLSGVPAYLLPPPSRVAGVLATRWPDLLANAGVTGAEILLGLLLGTALGCLSALSLALAPRLRRWLLPLLVVSQAIPVFAIAPLLVLWFGYGLGPKIAMATLIIYFPVTAAFYDGLRRTEPGWLDLARSMGGSRLSVLLRVRLPAALPALTSGLRVAAATAPIGAVVGEWVGSGAGLGRMMLDANGRMQTDVMFAALFVLALLALTLYALVDHGCRAAVPWAQERP</sequence>
<dbReference type="GO" id="GO:0055085">
    <property type="term" value="P:transmembrane transport"/>
    <property type="evidence" value="ECO:0007669"/>
    <property type="project" value="InterPro"/>
</dbReference>
<keyword evidence="2" id="KW-0813">Transport</keyword>
<comment type="caution">
    <text evidence="11">The sequence shown here is derived from an EMBL/GenBank/DDBJ whole genome shotgun (WGS) entry which is preliminary data.</text>
</comment>
<evidence type="ECO:0000256" key="3">
    <source>
        <dbReference type="ARBA" id="ARBA00022692"/>
    </source>
</evidence>
<dbReference type="PANTHER" id="PTHR42788">
    <property type="entry name" value="TAURINE IMPORT ATP-BINDING PROTEIN-RELATED"/>
    <property type="match status" value="1"/>
</dbReference>
<dbReference type="GO" id="GO:0016020">
    <property type="term" value="C:membrane"/>
    <property type="evidence" value="ECO:0007669"/>
    <property type="project" value="UniProtKB-SubCell"/>
</dbReference>
<name>A0A812V6G5_9DINO</name>
<dbReference type="AlphaFoldDB" id="A0A812V6G5"/>
<evidence type="ECO:0000256" key="8">
    <source>
        <dbReference type="SAM" id="Phobius"/>
    </source>
</evidence>
<evidence type="ECO:0000259" key="9">
    <source>
        <dbReference type="PROSITE" id="PS50893"/>
    </source>
</evidence>
<keyword evidence="12" id="KW-1185">Reference proteome</keyword>
<protein>
    <submittedName>
        <fullName evidence="11">Uncharacterized protein</fullName>
    </submittedName>
</protein>
<dbReference type="PROSITE" id="PS00211">
    <property type="entry name" value="ABC_TRANSPORTER_1"/>
    <property type="match status" value="1"/>
</dbReference>
<dbReference type="InterPro" id="IPR050166">
    <property type="entry name" value="ABC_transporter_ATP-bind"/>
</dbReference>
<organism evidence="11 12">
    <name type="scientific">Symbiodinium necroappetens</name>
    <dbReference type="NCBI Taxonomy" id="1628268"/>
    <lineage>
        <taxon>Eukaryota</taxon>
        <taxon>Sar</taxon>
        <taxon>Alveolata</taxon>
        <taxon>Dinophyceae</taxon>
        <taxon>Suessiales</taxon>
        <taxon>Symbiodiniaceae</taxon>
        <taxon>Symbiodinium</taxon>
    </lineage>
</organism>
<evidence type="ECO:0000256" key="6">
    <source>
        <dbReference type="ARBA" id="ARBA00022989"/>
    </source>
</evidence>
<keyword evidence="5" id="KW-0067">ATP-binding</keyword>
<dbReference type="GO" id="GO:0005524">
    <property type="term" value="F:ATP binding"/>
    <property type="evidence" value="ECO:0007669"/>
    <property type="project" value="UniProtKB-KW"/>
</dbReference>
<dbReference type="PROSITE" id="PS50928">
    <property type="entry name" value="ABC_TM1"/>
    <property type="match status" value="1"/>
</dbReference>
<dbReference type="InterPro" id="IPR017871">
    <property type="entry name" value="ABC_transporter-like_CS"/>
</dbReference>
<reference evidence="11" key="1">
    <citation type="submission" date="2021-02" db="EMBL/GenBank/DDBJ databases">
        <authorList>
            <person name="Dougan E. K."/>
            <person name="Rhodes N."/>
            <person name="Thang M."/>
            <person name="Chan C."/>
        </authorList>
    </citation>
    <scope>NUCLEOTIDE SEQUENCE</scope>
</reference>
<evidence type="ECO:0000256" key="7">
    <source>
        <dbReference type="ARBA" id="ARBA00023136"/>
    </source>
</evidence>
<feature type="transmembrane region" description="Helical" evidence="8">
    <location>
        <begin position="314"/>
        <end position="339"/>
    </location>
</feature>
<dbReference type="CDD" id="cd06261">
    <property type="entry name" value="TM_PBP2"/>
    <property type="match status" value="1"/>
</dbReference>